<gene>
    <name evidence="1" type="ORF">F0U47_14345</name>
</gene>
<name>A0A5B1M072_9ACTN</name>
<keyword evidence="2" id="KW-1185">Reference proteome</keyword>
<dbReference type="Proteomes" id="UP000324351">
    <property type="component" value="Unassembled WGS sequence"/>
</dbReference>
<evidence type="ECO:0008006" key="3">
    <source>
        <dbReference type="Google" id="ProtNLM"/>
    </source>
</evidence>
<sequence>MGTLAAPVTLSPSAQGSSTQAAGVVTDLVCDNTRNDPFTGTYTNVTVPAGASCYLRNALVTGNLKALHGSGSVFVINTEVQRNIHIRGSERTVKIGTPGCRVDPPVGNNIKVTRSHNVAICWMTVNNNIRVTRNDGRIMLRDNNVGRNIAVNNNLAYNHQPGDGRHHRIGAIRLKRNVAGSHITVLRNANRGLILVDNTPTPET</sequence>
<comment type="caution">
    <text evidence="1">The sequence shown here is derived from an EMBL/GenBank/DDBJ whole genome shotgun (WGS) entry which is preliminary data.</text>
</comment>
<organism evidence="1 2">
    <name type="scientific">Nocardioides antri</name>
    <dbReference type="NCBI Taxonomy" id="2607659"/>
    <lineage>
        <taxon>Bacteria</taxon>
        <taxon>Bacillati</taxon>
        <taxon>Actinomycetota</taxon>
        <taxon>Actinomycetes</taxon>
        <taxon>Propionibacteriales</taxon>
        <taxon>Nocardioidaceae</taxon>
        <taxon>Nocardioides</taxon>
    </lineage>
</organism>
<evidence type="ECO:0000313" key="1">
    <source>
        <dbReference type="EMBL" id="KAA1426565.1"/>
    </source>
</evidence>
<protein>
    <recommendedName>
        <fullName evidence="3">Right-handed parallel beta-helix repeat-containing protein</fullName>
    </recommendedName>
</protein>
<reference evidence="1 2" key="2">
    <citation type="submission" date="2019-09" db="EMBL/GenBank/DDBJ databases">
        <authorList>
            <person name="Jin C."/>
        </authorList>
    </citation>
    <scope>NUCLEOTIDE SEQUENCE [LARGE SCALE GENOMIC DNA]</scope>
    <source>
        <strain evidence="1 2">BN140041</strain>
    </source>
</reference>
<evidence type="ECO:0000313" key="2">
    <source>
        <dbReference type="Proteomes" id="UP000324351"/>
    </source>
</evidence>
<reference evidence="1 2" key="1">
    <citation type="submission" date="2019-09" db="EMBL/GenBank/DDBJ databases">
        <title>Nocardioides panacisoli sp. nov., isolated from the soil of a ginseng field.</title>
        <authorList>
            <person name="Cho C."/>
        </authorList>
    </citation>
    <scope>NUCLEOTIDE SEQUENCE [LARGE SCALE GENOMIC DNA]</scope>
    <source>
        <strain evidence="1 2">BN140041</strain>
    </source>
</reference>
<dbReference type="AlphaFoldDB" id="A0A5B1M072"/>
<dbReference type="RefSeq" id="WP_149751147.1">
    <property type="nucleotide sequence ID" value="NZ_VUJW01000008.1"/>
</dbReference>
<accession>A0A5B1M072</accession>
<proteinExistence type="predicted"/>
<dbReference type="EMBL" id="VUJW01000008">
    <property type="protein sequence ID" value="KAA1426565.1"/>
    <property type="molecule type" value="Genomic_DNA"/>
</dbReference>